<dbReference type="Proteomes" id="UP000265663">
    <property type="component" value="Unassembled WGS sequence"/>
</dbReference>
<feature type="compositionally biased region" description="Pro residues" evidence="1">
    <location>
        <begin position="26"/>
        <end position="37"/>
    </location>
</feature>
<feature type="region of interest" description="Disordered" evidence="1">
    <location>
        <begin position="1"/>
        <end position="61"/>
    </location>
</feature>
<keyword evidence="3" id="KW-1185">Reference proteome</keyword>
<dbReference type="AlphaFoldDB" id="A0A3M7MB35"/>
<protein>
    <submittedName>
        <fullName evidence="2">Uncharacterized protein</fullName>
    </submittedName>
</protein>
<reference evidence="2 3" key="1">
    <citation type="journal article" date="2014" name="PLoS ONE">
        <title>De novo Genome Assembly of the Fungal Plant Pathogen Pyrenophora semeniperda.</title>
        <authorList>
            <person name="Soliai M.M."/>
            <person name="Meyer S.E."/>
            <person name="Udall J.A."/>
            <person name="Elzinga D.E."/>
            <person name="Hermansen R.A."/>
            <person name="Bodily P.M."/>
            <person name="Hart A.A."/>
            <person name="Coleman C.E."/>
        </authorList>
    </citation>
    <scope>NUCLEOTIDE SEQUENCE [LARGE SCALE GENOMIC DNA]</scope>
    <source>
        <strain evidence="2 3">CCB06</strain>
        <tissue evidence="2">Mycelium</tissue>
    </source>
</reference>
<gene>
    <name evidence="2" type="ORF">GMOD_00006829</name>
</gene>
<accession>A0A3M7MB35</accession>
<dbReference type="EMBL" id="KE747827">
    <property type="protein sequence ID" value="RMZ71687.1"/>
    <property type="molecule type" value="Genomic_DNA"/>
</dbReference>
<evidence type="ECO:0000313" key="3">
    <source>
        <dbReference type="Proteomes" id="UP000265663"/>
    </source>
</evidence>
<organism evidence="2 3">
    <name type="scientific">Pyrenophora seminiperda CCB06</name>
    <dbReference type="NCBI Taxonomy" id="1302712"/>
    <lineage>
        <taxon>Eukaryota</taxon>
        <taxon>Fungi</taxon>
        <taxon>Dikarya</taxon>
        <taxon>Ascomycota</taxon>
        <taxon>Pezizomycotina</taxon>
        <taxon>Dothideomycetes</taxon>
        <taxon>Pleosporomycetidae</taxon>
        <taxon>Pleosporales</taxon>
        <taxon>Pleosporineae</taxon>
        <taxon>Pleosporaceae</taxon>
        <taxon>Pyrenophora</taxon>
    </lineage>
</organism>
<dbReference type="OrthoDB" id="3758401at2759"/>
<feature type="compositionally biased region" description="Basic and acidic residues" evidence="1">
    <location>
        <begin position="47"/>
        <end position="57"/>
    </location>
</feature>
<proteinExistence type="predicted"/>
<feature type="compositionally biased region" description="Low complexity" evidence="1">
    <location>
        <begin position="16"/>
        <end position="25"/>
    </location>
</feature>
<name>A0A3M7MB35_9PLEO</name>
<sequence length="230" mass="25577">MTRDDTPMDMDYTELPRSPVARSPVPRSPVPRSPVPRSPANSTKTDSTQRESTKSDRGTPFYTDAFPTLPSTGPPTHAHILNLNNYASSAKQVTIKLQDAIATTLFNISPATLEDFVNPTVNTFKAIFGKKDVQLVIWRKGIEVFVYRFERVAGCLIGYDGAWHLKTTLTNGYAAVKWSDVWNGKFECQGGVAKMRVDYEEVGRERSAEALGAVVIVGKYWELKTVIKMS</sequence>
<evidence type="ECO:0000256" key="1">
    <source>
        <dbReference type="SAM" id="MobiDB-lite"/>
    </source>
</evidence>
<evidence type="ECO:0000313" key="2">
    <source>
        <dbReference type="EMBL" id="RMZ71687.1"/>
    </source>
</evidence>